<dbReference type="InterPro" id="IPR018633">
    <property type="entry name" value="DUF2357"/>
</dbReference>
<gene>
    <name evidence="2" type="ORF">EHV15_14310</name>
</gene>
<comment type="caution">
    <text evidence="2">The sequence shown here is derived from an EMBL/GenBank/DDBJ whole genome shotgun (WGS) entry which is preliminary data.</text>
</comment>
<dbReference type="RefSeq" id="WP_128631798.1">
    <property type="nucleotide sequence ID" value="NZ_RRCN01000001.1"/>
</dbReference>
<keyword evidence="3" id="KW-1185">Reference proteome</keyword>
<reference evidence="2 3" key="1">
    <citation type="submission" date="2018-11" db="EMBL/GenBank/DDBJ databases">
        <title>Genome sequencing of Paenibacillus sp. KCOM 3021 (= ChDC PVNT-B20).</title>
        <authorList>
            <person name="Kook J.-K."/>
            <person name="Park S.-N."/>
            <person name="Lim Y.K."/>
        </authorList>
    </citation>
    <scope>NUCLEOTIDE SEQUENCE [LARGE SCALE GENOMIC DNA]</scope>
    <source>
        <strain evidence="2 3">KCOM 3021</strain>
    </source>
</reference>
<dbReference type="OrthoDB" id="11970at2"/>
<dbReference type="AlphaFoldDB" id="A0A3P3U627"/>
<protein>
    <submittedName>
        <fullName evidence="2">DUF2357 domain-containing protein</fullName>
    </submittedName>
</protein>
<dbReference type="EMBL" id="RRCN01000001">
    <property type="protein sequence ID" value="RRJ63973.1"/>
    <property type="molecule type" value="Genomic_DNA"/>
</dbReference>
<evidence type="ECO:0000313" key="3">
    <source>
        <dbReference type="Proteomes" id="UP000267017"/>
    </source>
</evidence>
<accession>A0A3P3U627</accession>
<organism evidence="2 3">
    <name type="scientific">Paenibacillus oralis</name>
    <dbReference type="NCBI Taxonomy" id="2490856"/>
    <lineage>
        <taxon>Bacteria</taxon>
        <taxon>Bacillati</taxon>
        <taxon>Bacillota</taxon>
        <taxon>Bacilli</taxon>
        <taxon>Bacillales</taxon>
        <taxon>Paenibacillaceae</taxon>
        <taxon>Paenibacillus</taxon>
    </lineage>
</organism>
<dbReference type="Proteomes" id="UP000267017">
    <property type="component" value="Unassembled WGS sequence"/>
</dbReference>
<feature type="domain" description="DUF2357" evidence="1">
    <location>
        <begin position="51"/>
        <end position="309"/>
    </location>
</feature>
<evidence type="ECO:0000313" key="2">
    <source>
        <dbReference type="EMBL" id="RRJ63973.1"/>
    </source>
</evidence>
<dbReference type="Pfam" id="PF04411">
    <property type="entry name" value="PDDEXK_7"/>
    <property type="match status" value="1"/>
</dbReference>
<sequence length="527" mass="60499">MEVMKYNDIVDGTVVETCTGYIIVFDDTEKARKAREQHPSLFTCRDGEWIGIFNAGNSVGTVVFMGKQLTVRCKSKLTESEFDCMVTDIVEKMALLPFDFNTNSVVTVESTDIQSSEILYHAFLVVRYWLKQPELRLMGAIEAIKRDPLRKESLAVRTQDVWQLSKVSTTILTSLITNIGTAVRLPEYHKLQQTGLGRHLLDAKNDMMFPVKVQDTVILRTLDTTENRFVRYVLEMCQEVLYRFIKALNSKGNVLNKQQLIGEANEMIQQLEQQLHSEFIQEIGVMSALPFQSIALQRRSGYKEVLDLYRALIGAFYQPLDNRSLHQAIEQKDIAKLYEVWTYFKTLQAIEDEFALKPKQAWVTQTDPFRHTLGNGISTVYELDGKPLIVAYNRSFSGNKQIQSYSLPYRPDIVIEFCGDLYVFDAKFKLRFLSSVMEDAEQYEIEDLGVKDAFTFKKEDIHKMHAYKDGIQSVRLACILYPGTNSDELCFYEQGDARTGVGAIPLRPNSSLVDFKDFLRRILRIKS</sequence>
<proteinExistence type="predicted"/>
<dbReference type="InterPro" id="IPR007505">
    <property type="entry name" value="PDDEXK_7"/>
</dbReference>
<evidence type="ECO:0000259" key="1">
    <source>
        <dbReference type="Pfam" id="PF09823"/>
    </source>
</evidence>
<name>A0A3P3U627_9BACL</name>
<dbReference type="Pfam" id="PF09823">
    <property type="entry name" value="DUF2357"/>
    <property type="match status" value="1"/>
</dbReference>